<protein>
    <recommendedName>
        <fullName evidence="4">Ankyrin repeat domain-containing protein</fullName>
    </recommendedName>
</protein>
<dbReference type="AlphaFoldDB" id="A0A835ZPA8"/>
<dbReference type="PANTHER" id="PTHR46586">
    <property type="entry name" value="ANKYRIN REPEAT-CONTAINING PROTEIN"/>
    <property type="match status" value="1"/>
</dbReference>
<gene>
    <name evidence="2" type="ORF">JKP88DRAFT_293800</name>
</gene>
<dbReference type="InterPro" id="IPR036770">
    <property type="entry name" value="Ankyrin_rpt-contain_sf"/>
</dbReference>
<keyword evidence="3" id="KW-1185">Reference proteome</keyword>
<dbReference type="Proteomes" id="UP000664859">
    <property type="component" value="Unassembled WGS sequence"/>
</dbReference>
<feature type="region of interest" description="Disordered" evidence="1">
    <location>
        <begin position="45"/>
        <end position="67"/>
    </location>
</feature>
<evidence type="ECO:0000256" key="1">
    <source>
        <dbReference type="SAM" id="MobiDB-lite"/>
    </source>
</evidence>
<reference evidence="2" key="1">
    <citation type="submission" date="2021-02" db="EMBL/GenBank/DDBJ databases">
        <title>First Annotated Genome of the Yellow-green Alga Tribonema minus.</title>
        <authorList>
            <person name="Mahan K.M."/>
        </authorList>
    </citation>
    <scope>NUCLEOTIDE SEQUENCE</scope>
    <source>
        <strain evidence="2">UTEX B ZZ1240</strain>
    </source>
</reference>
<evidence type="ECO:0000313" key="3">
    <source>
        <dbReference type="Proteomes" id="UP000664859"/>
    </source>
</evidence>
<dbReference type="SUPFAM" id="SSF140860">
    <property type="entry name" value="Pseudo ankyrin repeat-like"/>
    <property type="match status" value="1"/>
</dbReference>
<dbReference type="OrthoDB" id="187035at2759"/>
<name>A0A835ZPA8_9STRA</name>
<proteinExistence type="predicted"/>
<dbReference type="Gene3D" id="1.25.40.20">
    <property type="entry name" value="Ankyrin repeat-containing domain"/>
    <property type="match status" value="1"/>
</dbReference>
<dbReference type="EMBL" id="JAFCMP010000008">
    <property type="protein sequence ID" value="KAG5192288.1"/>
    <property type="molecule type" value="Genomic_DNA"/>
</dbReference>
<comment type="caution">
    <text evidence="2">The sequence shown here is derived from an EMBL/GenBank/DDBJ whole genome shotgun (WGS) entry which is preliminary data.</text>
</comment>
<dbReference type="PANTHER" id="PTHR46586:SF3">
    <property type="entry name" value="ANKYRIN REPEAT-CONTAINING PROTEIN"/>
    <property type="match status" value="1"/>
</dbReference>
<dbReference type="InterPro" id="IPR002110">
    <property type="entry name" value="Ankyrin_rpt"/>
</dbReference>
<accession>A0A835ZPA8</accession>
<sequence length="315" mass="34144">MEQQQQLGADAWARVFEFLGPAGRFLQLPSVSREWRALYAAALNDHHQQQQPQPQPQQQQQQQQHASTAIHLMAASAPLLRWAFANGCPKSRHMLGHIANAGGSLDAAKCARAAGCGWGEVILHAAMRVRLDMLEWACAGGYLVTPAIANMAATTAIMHGHIAVLKWARGNGAMLTQFHCDFAAMHGHLACLQWLRAEGTDWDATTCTLAARGGHLATLQWARANGAPWNAHTCAQAAGGGHLELLQWARLNGAPWDAHTCLDASRGGHLYVLKWAREQGCPWVPGQCLAATTSAEVREYIVATSDYVPLAHQVP</sequence>
<evidence type="ECO:0008006" key="4">
    <source>
        <dbReference type="Google" id="ProtNLM"/>
    </source>
</evidence>
<dbReference type="Pfam" id="PF13637">
    <property type="entry name" value="Ank_4"/>
    <property type="match status" value="1"/>
</dbReference>
<feature type="compositionally biased region" description="Low complexity" evidence="1">
    <location>
        <begin position="49"/>
        <end position="64"/>
    </location>
</feature>
<organism evidence="2 3">
    <name type="scientific">Tribonema minus</name>
    <dbReference type="NCBI Taxonomy" id="303371"/>
    <lineage>
        <taxon>Eukaryota</taxon>
        <taxon>Sar</taxon>
        <taxon>Stramenopiles</taxon>
        <taxon>Ochrophyta</taxon>
        <taxon>PX clade</taxon>
        <taxon>Xanthophyceae</taxon>
        <taxon>Tribonematales</taxon>
        <taxon>Tribonemataceae</taxon>
        <taxon>Tribonema</taxon>
    </lineage>
</organism>
<evidence type="ECO:0000313" key="2">
    <source>
        <dbReference type="EMBL" id="KAG5192288.1"/>
    </source>
</evidence>
<dbReference type="InterPro" id="IPR052050">
    <property type="entry name" value="SecEffector_AnkRepeat"/>
</dbReference>